<protein>
    <submittedName>
        <fullName evidence="2">Uncharacterized protein</fullName>
    </submittedName>
</protein>
<organism evidence="2 3">
    <name type="scientific">Streptomyces candidus</name>
    <dbReference type="NCBI Taxonomy" id="67283"/>
    <lineage>
        <taxon>Bacteria</taxon>
        <taxon>Bacillati</taxon>
        <taxon>Actinomycetota</taxon>
        <taxon>Actinomycetes</taxon>
        <taxon>Kitasatosporales</taxon>
        <taxon>Streptomycetaceae</taxon>
        <taxon>Streptomyces</taxon>
    </lineage>
</organism>
<evidence type="ECO:0000313" key="3">
    <source>
        <dbReference type="Proteomes" id="UP000540423"/>
    </source>
</evidence>
<sequence>MKLSLGPVRVAAMAASSAVLALLAVPGAAHAGMERAPGAGQTATSASVPCGFYRYTVRESRFAGYNHCGPTTVRVHVDVAGGGSGNDYHLCVSPGAKDFPGAGPNYLNAYYIGGAGCPSGHKSAHTPH</sequence>
<reference evidence="2 3" key="1">
    <citation type="submission" date="2020-08" db="EMBL/GenBank/DDBJ databases">
        <title>Genomic Encyclopedia of Type Strains, Phase IV (KMG-IV): sequencing the most valuable type-strain genomes for metagenomic binning, comparative biology and taxonomic classification.</title>
        <authorList>
            <person name="Goeker M."/>
        </authorList>
    </citation>
    <scope>NUCLEOTIDE SEQUENCE [LARGE SCALE GENOMIC DNA]</scope>
    <source>
        <strain evidence="2 3">DSM 40141</strain>
    </source>
</reference>
<dbReference type="InterPro" id="IPR045935">
    <property type="entry name" value="DUF6355"/>
</dbReference>
<feature type="chain" id="PRO_5031238966" evidence="1">
    <location>
        <begin position="32"/>
        <end position="128"/>
    </location>
</feature>
<comment type="caution">
    <text evidence="2">The sequence shown here is derived from an EMBL/GenBank/DDBJ whole genome shotgun (WGS) entry which is preliminary data.</text>
</comment>
<dbReference type="AlphaFoldDB" id="A0A7X0HM07"/>
<dbReference type="Pfam" id="PF19882">
    <property type="entry name" value="DUF6355"/>
    <property type="match status" value="1"/>
</dbReference>
<evidence type="ECO:0000313" key="2">
    <source>
        <dbReference type="EMBL" id="MBB6438859.1"/>
    </source>
</evidence>
<dbReference type="RefSeq" id="WP_221508171.1">
    <property type="nucleotide sequence ID" value="NZ_BNBN01000012.1"/>
</dbReference>
<keyword evidence="3" id="KW-1185">Reference proteome</keyword>
<gene>
    <name evidence="2" type="ORF">HNQ79_005371</name>
</gene>
<dbReference type="Proteomes" id="UP000540423">
    <property type="component" value="Unassembled WGS sequence"/>
</dbReference>
<accession>A0A7X0HM07</accession>
<name>A0A7X0HM07_9ACTN</name>
<proteinExistence type="predicted"/>
<feature type="signal peptide" evidence="1">
    <location>
        <begin position="1"/>
        <end position="31"/>
    </location>
</feature>
<keyword evidence="1" id="KW-0732">Signal</keyword>
<dbReference type="EMBL" id="JACHEM010000015">
    <property type="protein sequence ID" value="MBB6438859.1"/>
    <property type="molecule type" value="Genomic_DNA"/>
</dbReference>
<evidence type="ECO:0000256" key="1">
    <source>
        <dbReference type="SAM" id="SignalP"/>
    </source>
</evidence>